<dbReference type="EMBL" id="JAFLCK010000001">
    <property type="protein sequence ID" value="MBN8659055.1"/>
    <property type="molecule type" value="Genomic_DNA"/>
</dbReference>
<reference evidence="8" key="1">
    <citation type="submission" date="2021-02" db="EMBL/GenBank/DDBJ databases">
        <title>Genome-Resolved Metagenomics of a Microbial Community Performing Photosynthetic Biological Nutrient Removal.</title>
        <authorList>
            <person name="Mcdaniel E.A."/>
        </authorList>
    </citation>
    <scope>NUCLEOTIDE SEQUENCE</scope>
    <source>
        <strain evidence="8">UWPOB_OBS1</strain>
    </source>
</reference>
<evidence type="ECO:0000256" key="3">
    <source>
        <dbReference type="ARBA" id="ARBA00023125"/>
    </source>
</evidence>
<comment type="caution">
    <text evidence="8">The sequence shown here is derived from an EMBL/GenBank/DDBJ whole genome shotgun (WGS) entry which is preliminary data.</text>
</comment>
<dbReference type="PROSITE" id="PS51900">
    <property type="entry name" value="CB"/>
    <property type="match status" value="1"/>
</dbReference>
<dbReference type="Gene3D" id="1.10.443.10">
    <property type="entry name" value="Intergrase catalytic core"/>
    <property type="match status" value="1"/>
</dbReference>
<dbReference type="GO" id="GO:0015074">
    <property type="term" value="P:DNA integration"/>
    <property type="evidence" value="ECO:0007669"/>
    <property type="project" value="UniProtKB-KW"/>
</dbReference>
<dbReference type="InterPro" id="IPR011010">
    <property type="entry name" value="DNA_brk_join_enz"/>
</dbReference>
<dbReference type="InterPro" id="IPR002104">
    <property type="entry name" value="Integrase_catalytic"/>
</dbReference>
<dbReference type="GO" id="GO:0006310">
    <property type="term" value="P:DNA recombination"/>
    <property type="evidence" value="ECO:0007669"/>
    <property type="project" value="UniProtKB-KW"/>
</dbReference>
<evidence type="ECO:0000313" key="8">
    <source>
        <dbReference type="EMBL" id="MBN8659055.1"/>
    </source>
</evidence>
<dbReference type="Pfam" id="PF00589">
    <property type="entry name" value="Phage_integrase"/>
    <property type="match status" value="1"/>
</dbReference>
<evidence type="ECO:0000256" key="5">
    <source>
        <dbReference type="PROSITE-ProRule" id="PRU01248"/>
    </source>
</evidence>
<evidence type="ECO:0000313" key="9">
    <source>
        <dbReference type="Proteomes" id="UP000664277"/>
    </source>
</evidence>
<name>A0A8J7PFJ9_9BACT</name>
<dbReference type="Gene3D" id="1.10.150.130">
    <property type="match status" value="1"/>
</dbReference>
<feature type="domain" description="Tyr recombinase" evidence="6">
    <location>
        <begin position="171"/>
        <end position="353"/>
    </location>
</feature>
<dbReference type="SUPFAM" id="SSF56349">
    <property type="entry name" value="DNA breaking-rejoining enzymes"/>
    <property type="match status" value="1"/>
</dbReference>
<accession>A0A8J7PFJ9</accession>
<sequence>MAGVKDGIWKRGNNWYISVKVNGRRRVKSFGRDRKAAELALAEILKHRAVANATNDWSGLAEFTKPKPRKTFSEVAEDYLAERASLKYSTLRGYREVLKNYLLPSFGKMEVSDITEEDVARFQAEVSKDVSAVRTNNIMGLLRYIMKVCLRRKLITENPTVGVRPLTEKQPDIDPLTKEELELAISKIAPHYRPLFTCLAWTGARPNELFALRWKDIDFNRGEIRINKGRVSGSEDLPKTASSSRIIQMLSIVRTALEQLKGRDTANLDGYVFTTKSGQPIDKHLDHVWRTALRKAGLRHRPSYQLRHTFASLCLQSGVAPGWLANVLRHSTLQTTFKHYARFIKDTCRENEARMEQLLTPSERRQAKA</sequence>
<dbReference type="PANTHER" id="PTHR30629">
    <property type="entry name" value="PROPHAGE INTEGRASE"/>
    <property type="match status" value="1"/>
</dbReference>
<dbReference type="AlphaFoldDB" id="A0A8J7PFJ9"/>
<dbReference type="Proteomes" id="UP000664277">
    <property type="component" value="Unassembled WGS sequence"/>
</dbReference>
<dbReference type="GO" id="GO:0003677">
    <property type="term" value="F:DNA binding"/>
    <property type="evidence" value="ECO:0007669"/>
    <property type="project" value="UniProtKB-UniRule"/>
</dbReference>
<dbReference type="InterPro" id="IPR050808">
    <property type="entry name" value="Phage_Integrase"/>
</dbReference>
<dbReference type="CDD" id="cd01189">
    <property type="entry name" value="INT_ICEBs1_C_like"/>
    <property type="match status" value="1"/>
</dbReference>
<evidence type="ECO:0000256" key="1">
    <source>
        <dbReference type="ARBA" id="ARBA00008857"/>
    </source>
</evidence>
<evidence type="ECO:0000256" key="2">
    <source>
        <dbReference type="ARBA" id="ARBA00022908"/>
    </source>
</evidence>
<keyword evidence="4" id="KW-0233">DNA recombination</keyword>
<dbReference type="PROSITE" id="PS51898">
    <property type="entry name" value="TYR_RECOMBINASE"/>
    <property type="match status" value="1"/>
</dbReference>
<dbReference type="PANTHER" id="PTHR30629:SF6">
    <property type="entry name" value="PROPHAGE INTEGRASE INTA-RELATED"/>
    <property type="match status" value="1"/>
</dbReference>
<gene>
    <name evidence="8" type="ORF">J0M35_01740</name>
</gene>
<evidence type="ECO:0000259" key="7">
    <source>
        <dbReference type="PROSITE" id="PS51900"/>
    </source>
</evidence>
<comment type="similarity">
    <text evidence="1">Belongs to the 'phage' integrase family.</text>
</comment>
<proteinExistence type="inferred from homology"/>
<evidence type="ECO:0000259" key="6">
    <source>
        <dbReference type="PROSITE" id="PS51898"/>
    </source>
</evidence>
<dbReference type="InterPro" id="IPR010998">
    <property type="entry name" value="Integrase_recombinase_N"/>
</dbReference>
<evidence type="ECO:0000256" key="4">
    <source>
        <dbReference type="ARBA" id="ARBA00023172"/>
    </source>
</evidence>
<keyword evidence="3 5" id="KW-0238">DNA-binding</keyword>
<feature type="domain" description="Core-binding (CB)" evidence="7">
    <location>
        <begin position="70"/>
        <end position="150"/>
    </location>
</feature>
<protein>
    <submittedName>
        <fullName evidence="8">Site-specific integrase</fullName>
    </submittedName>
</protein>
<dbReference type="InterPro" id="IPR004107">
    <property type="entry name" value="Integrase_SAM-like_N"/>
</dbReference>
<organism evidence="8 9">
    <name type="scientific">Candidatus Obscuribacter phosphatis</name>
    <dbReference type="NCBI Taxonomy" id="1906157"/>
    <lineage>
        <taxon>Bacteria</taxon>
        <taxon>Bacillati</taxon>
        <taxon>Candidatus Melainabacteria</taxon>
        <taxon>Candidatus Obscuribacterales</taxon>
        <taxon>Candidatus Obscuribacteraceae</taxon>
        <taxon>Candidatus Obscuribacter</taxon>
    </lineage>
</organism>
<dbReference type="Pfam" id="PF14659">
    <property type="entry name" value="Phage_int_SAM_3"/>
    <property type="match status" value="1"/>
</dbReference>
<keyword evidence="2" id="KW-0229">DNA integration</keyword>
<dbReference type="InterPro" id="IPR044068">
    <property type="entry name" value="CB"/>
</dbReference>
<dbReference type="InterPro" id="IPR013762">
    <property type="entry name" value="Integrase-like_cat_sf"/>
</dbReference>